<dbReference type="RefSeq" id="WP_211785561.1">
    <property type="nucleotide sequence ID" value="NZ_CP047292.1"/>
</dbReference>
<proteinExistence type="inferred from homology"/>
<organism evidence="9 10">
    <name type="scientific">Falsirhodobacter algicola</name>
    <dbReference type="NCBI Taxonomy" id="2692330"/>
    <lineage>
        <taxon>Bacteria</taxon>
        <taxon>Pseudomonadati</taxon>
        <taxon>Pseudomonadota</taxon>
        <taxon>Alphaproteobacteria</taxon>
        <taxon>Rhodobacterales</taxon>
        <taxon>Paracoccaceae</taxon>
        <taxon>Falsirhodobacter</taxon>
    </lineage>
</organism>
<keyword evidence="6 9" id="KW-0067">ATP-binding</keyword>
<dbReference type="InterPro" id="IPR017871">
    <property type="entry name" value="ABC_transporter-like_CS"/>
</dbReference>
<keyword evidence="3" id="KW-0813">Transport</keyword>
<keyword evidence="7" id="KW-0472">Membrane</keyword>
<dbReference type="InterPro" id="IPR003439">
    <property type="entry name" value="ABC_transporter-like_ATP-bd"/>
</dbReference>
<dbReference type="KEGG" id="fap:GR316_13030"/>
<keyword evidence="9" id="KW-0614">Plasmid</keyword>
<dbReference type="SMART" id="SM00382">
    <property type="entry name" value="AAA"/>
    <property type="match status" value="1"/>
</dbReference>
<gene>
    <name evidence="9" type="ORF">GR316_13030</name>
</gene>
<evidence type="ECO:0000256" key="7">
    <source>
        <dbReference type="ARBA" id="ARBA00023136"/>
    </source>
</evidence>
<dbReference type="GO" id="GO:0016887">
    <property type="term" value="F:ATP hydrolysis activity"/>
    <property type="evidence" value="ECO:0007669"/>
    <property type="project" value="InterPro"/>
</dbReference>
<feature type="domain" description="ABC transporter" evidence="8">
    <location>
        <begin position="2"/>
        <end position="244"/>
    </location>
</feature>
<dbReference type="GO" id="GO:0005886">
    <property type="term" value="C:plasma membrane"/>
    <property type="evidence" value="ECO:0007669"/>
    <property type="project" value="UniProtKB-SubCell"/>
</dbReference>
<dbReference type="Gene3D" id="3.40.50.300">
    <property type="entry name" value="P-loop containing nucleotide triphosphate hydrolases"/>
    <property type="match status" value="1"/>
</dbReference>
<dbReference type="SUPFAM" id="SSF52540">
    <property type="entry name" value="P-loop containing nucleoside triphosphate hydrolases"/>
    <property type="match status" value="1"/>
</dbReference>
<protein>
    <submittedName>
        <fullName evidence="9">ATP-binding cassette domain-containing protein</fullName>
    </submittedName>
</protein>
<dbReference type="CDD" id="cd03257">
    <property type="entry name" value="ABC_NikE_OppD_transporters"/>
    <property type="match status" value="1"/>
</dbReference>
<keyword evidence="10" id="KW-1185">Reference proteome</keyword>
<evidence type="ECO:0000313" key="10">
    <source>
        <dbReference type="Proteomes" id="UP000679284"/>
    </source>
</evidence>
<evidence type="ECO:0000256" key="6">
    <source>
        <dbReference type="ARBA" id="ARBA00022840"/>
    </source>
</evidence>
<dbReference type="PANTHER" id="PTHR43297:SF2">
    <property type="entry name" value="DIPEPTIDE TRANSPORT ATP-BINDING PROTEIN DPPD"/>
    <property type="match status" value="1"/>
</dbReference>
<dbReference type="GO" id="GO:0005524">
    <property type="term" value="F:ATP binding"/>
    <property type="evidence" value="ECO:0007669"/>
    <property type="project" value="UniProtKB-KW"/>
</dbReference>
<sequence length="259" mass="27101">MLQVRGLSVRLGGAEVLRGIDLDLARGEVLGVVGASGSGKSTLSLAIPRLLPRGAALSGQVRLDGQDLLPLPERAMRGLRGRRIGMIFQDPMAALNPVMRVGAQIAEGLRGLSAAAARAEALALMEAVRIPQAAARIDAYPHELSGGQRQRIGIAIALALRPDLLIADEPTTALDLTVQAEILTLLEDLVAARGIGLLIVSHDLGVIARMADRMLVLSGGHVVETGPTAEVLARPAHAATRALIEALPRRSRATLGARE</sequence>
<dbReference type="InterPro" id="IPR027417">
    <property type="entry name" value="P-loop_NTPase"/>
</dbReference>
<dbReference type="PANTHER" id="PTHR43297">
    <property type="entry name" value="OLIGOPEPTIDE TRANSPORT ATP-BINDING PROTEIN APPD"/>
    <property type="match status" value="1"/>
</dbReference>
<evidence type="ECO:0000256" key="3">
    <source>
        <dbReference type="ARBA" id="ARBA00022448"/>
    </source>
</evidence>
<dbReference type="EMBL" id="CP047292">
    <property type="protein sequence ID" value="QUS37299.1"/>
    <property type="molecule type" value="Genomic_DNA"/>
</dbReference>
<accession>A0A8J8MVJ0</accession>
<keyword evidence="4" id="KW-1003">Cell membrane</keyword>
<evidence type="ECO:0000256" key="5">
    <source>
        <dbReference type="ARBA" id="ARBA00022741"/>
    </source>
</evidence>
<dbReference type="InterPro" id="IPR050388">
    <property type="entry name" value="ABC_Ni/Peptide_Import"/>
</dbReference>
<dbReference type="Proteomes" id="UP000679284">
    <property type="component" value="Plasmid unnamed3"/>
</dbReference>
<evidence type="ECO:0000313" key="9">
    <source>
        <dbReference type="EMBL" id="QUS37299.1"/>
    </source>
</evidence>
<evidence type="ECO:0000256" key="2">
    <source>
        <dbReference type="ARBA" id="ARBA00005417"/>
    </source>
</evidence>
<geneLocation type="plasmid" evidence="9 10">
    <name>unnamed3</name>
</geneLocation>
<comment type="similarity">
    <text evidence="2">Belongs to the ABC transporter superfamily.</text>
</comment>
<comment type="subcellular location">
    <subcellularLocation>
        <location evidence="1">Cell inner membrane</location>
        <topology evidence="1">Peripheral membrane protein</topology>
    </subcellularLocation>
</comment>
<evidence type="ECO:0000259" key="8">
    <source>
        <dbReference type="PROSITE" id="PS50893"/>
    </source>
</evidence>
<dbReference type="AlphaFoldDB" id="A0A8J8MVJ0"/>
<name>A0A8J8MVJ0_9RHOB</name>
<keyword evidence="5" id="KW-0547">Nucleotide-binding</keyword>
<evidence type="ECO:0000256" key="1">
    <source>
        <dbReference type="ARBA" id="ARBA00004417"/>
    </source>
</evidence>
<reference evidence="9" key="1">
    <citation type="submission" date="2020-01" db="EMBL/GenBank/DDBJ databases">
        <authorList>
            <person name="Yang Y."/>
            <person name="Kwon Y.M."/>
        </authorList>
    </citation>
    <scope>NUCLEOTIDE SEQUENCE</scope>
    <source>
        <strain evidence="9">PG104</strain>
        <plasmid evidence="9">unnamed3</plasmid>
    </source>
</reference>
<evidence type="ECO:0000256" key="4">
    <source>
        <dbReference type="ARBA" id="ARBA00022475"/>
    </source>
</evidence>
<dbReference type="Pfam" id="PF00005">
    <property type="entry name" value="ABC_tran"/>
    <property type="match status" value="1"/>
</dbReference>
<dbReference type="InterPro" id="IPR003593">
    <property type="entry name" value="AAA+_ATPase"/>
</dbReference>
<dbReference type="PROSITE" id="PS00211">
    <property type="entry name" value="ABC_TRANSPORTER_1"/>
    <property type="match status" value="1"/>
</dbReference>
<dbReference type="PROSITE" id="PS50893">
    <property type="entry name" value="ABC_TRANSPORTER_2"/>
    <property type="match status" value="1"/>
</dbReference>